<dbReference type="SUPFAM" id="SSF63829">
    <property type="entry name" value="Calcium-dependent phosphotriesterase"/>
    <property type="match status" value="1"/>
</dbReference>
<accession>A0A7W7R3A8</accession>
<evidence type="ECO:0000313" key="3">
    <source>
        <dbReference type="EMBL" id="MBB4924576.1"/>
    </source>
</evidence>
<feature type="region of interest" description="Disordered" evidence="1">
    <location>
        <begin position="136"/>
        <end position="180"/>
    </location>
</feature>
<dbReference type="InterPro" id="IPR015943">
    <property type="entry name" value="WD40/YVTN_repeat-like_dom_sf"/>
</dbReference>
<dbReference type="RefSeq" id="WP_184936503.1">
    <property type="nucleotide sequence ID" value="NZ_JACHJV010000001.1"/>
</dbReference>
<protein>
    <recommendedName>
        <fullName evidence="2">Conserved hypothetical protein CHP02391 domain-containing protein</fullName>
    </recommendedName>
</protein>
<sequence length="930" mass="101824">MNEEAALSAEARDLLQAVYTLMGQRGAWPTFTAVDLLADHALGIEDAQAALAALPATYMFRPWRANGFFDTDEVRLTLRGVALCDSGPDDLALLEQFMSWIVILERDNTDGSEEPLLARSQDFAAHLGLSLGLPTEDEEEATGPAEAGSSEASTGTETPTAESSPDSPEPEVPPQVDETRAKLTRLRVLSDLLPSFWTSASQDGDKPWLWQFAVDHRRVRPYRRMSGVHALLDYVDSEERTRRDAAAALIHNTPQLESSNQPGPAQALVLDGGLEILLTLLREEIADSCAKLVRADLFDEAIFAAFRRVEHEVQQRTGNPAISTGLIKAAFKDMKDPIRISDRDQDMDRMVELFAGAIGLFKGDRSHKDRPLLPCRSRRECLRLLAHASSLLDLLDRDIDRAPSIRGYQHRQGDILTLWVERAGDQVHAWLDETTQLTTHSFRPGTMEVDVTGIPVGEHRIHLVEGTRQGAAHTVWLTRDPGRSVWYRVVEVDVPLYADALGQQQLAIAGVRLAVLEAGVASERVLPTRKTYQVGHYVEWRSSGRAESTGPAWVRDRFGGPLHTAWDSSALFDGQAIAPAHEERLMRISFEPEHFQLRSGDQVPLRVLGHYTDGTATWTLPLDDPKVETSDEKVAVFQRGGAVIAKPKPGTTKLRCLYAGCYAEASIDVAAHPRGTVTEFLTDLPPTSGVAWTPQGLVVSTRGRQLWRVEAKDNVYRLLTAVPQLSATDQGTDTLAAREDGELAVRLVGDRRILVLHHHDGYRSSEAISPEADGVPMAFAWDGNDLLVTMHTGVVCRVTVDGTAEAITTVPGCPVAAENTADALLVLCAPDPSTPPAEHRNALWRIPHDKADSPTDLLENHNLTGLNGIAMMGPMILLSDFNAGRILRLHDGRVREVATGLTNPGQLTVSPSGDIYVAEFGAGAIRRIIS</sequence>
<evidence type="ECO:0000259" key="2">
    <source>
        <dbReference type="Pfam" id="PF09509"/>
    </source>
</evidence>
<organism evidence="3 4">
    <name type="scientific">Kitasatospora kifunensis</name>
    <name type="common">Streptomyces kifunensis</name>
    <dbReference type="NCBI Taxonomy" id="58351"/>
    <lineage>
        <taxon>Bacteria</taxon>
        <taxon>Bacillati</taxon>
        <taxon>Actinomycetota</taxon>
        <taxon>Actinomycetes</taxon>
        <taxon>Kitasatosporales</taxon>
        <taxon>Streptomycetaceae</taxon>
        <taxon>Kitasatospora</taxon>
    </lineage>
</organism>
<dbReference type="Pfam" id="PF09509">
    <property type="entry name" value="Hypoth_Ymh"/>
    <property type="match status" value="1"/>
</dbReference>
<evidence type="ECO:0000256" key="1">
    <source>
        <dbReference type="SAM" id="MobiDB-lite"/>
    </source>
</evidence>
<comment type="caution">
    <text evidence="3">The sequence shown here is derived from an EMBL/GenBank/DDBJ whole genome shotgun (WGS) entry which is preliminary data.</text>
</comment>
<gene>
    <name evidence="3" type="ORF">FHR34_003569</name>
</gene>
<dbReference type="Gene3D" id="2.130.10.10">
    <property type="entry name" value="YVTN repeat-like/Quinoprotein amine dehydrogenase"/>
    <property type="match status" value="1"/>
</dbReference>
<reference evidence="3 4" key="1">
    <citation type="submission" date="2020-08" db="EMBL/GenBank/DDBJ databases">
        <title>Sequencing the genomes of 1000 actinobacteria strains.</title>
        <authorList>
            <person name="Klenk H.-P."/>
        </authorList>
    </citation>
    <scope>NUCLEOTIDE SEQUENCE [LARGE SCALE GENOMIC DNA]</scope>
    <source>
        <strain evidence="3 4">DSM 41654</strain>
    </source>
</reference>
<dbReference type="Proteomes" id="UP000540506">
    <property type="component" value="Unassembled WGS sequence"/>
</dbReference>
<name>A0A7W7R3A8_KITKI</name>
<dbReference type="InterPro" id="IPR012654">
    <property type="entry name" value="CHP02391"/>
</dbReference>
<feature type="compositionally biased region" description="Low complexity" evidence="1">
    <location>
        <begin position="156"/>
        <end position="166"/>
    </location>
</feature>
<dbReference type="AlphaFoldDB" id="A0A7W7R3A8"/>
<keyword evidence="4" id="KW-1185">Reference proteome</keyword>
<proteinExistence type="predicted"/>
<feature type="domain" description="Conserved hypothetical protein CHP02391" evidence="2">
    <location>
        <begin position="282"/>
        <end position="393"/>
    </location>
</feature>
<evidence type="ECO:0000313" key="4">
    <source>
        <dbReference type="Proteomes" id="UP000540506"/>
    </source>
</evidence>
<dbReference type="EMBL" id="JACHJV010000001">
    <property type="protein sequence ID" value="MBB4924576.1"/>
    <property type="molecule type" value="Genomic_DNA"/>
</dbReference>